<dbReference type="SUPFAM" id="SSF47413">
    <property type="entry name" value="lambda repressor-like DNA-binding domains"/>
    <property type="match status" value="1"/>
</dbReference>
<name>A0A8J7MEF7_9BACT</name>
<proteinExistence type="predicted"/>
<keyword evidence="3" id="KW-1185">Reference proteome</keyword>
<reference evidence="2" key="1">
    <citation type="submission" date="2021-01" db="EMBL/GenBank/DDBJ databases">
        <title>Modified the classification status of verrucomicrobia.</title>
        <authorList>
            <person name="Feng X."/>
        </authorList>
    </citation>
    <scope>NUCLEOTIDE SEQUENCE</scope>
    <source>
        <strain evidence="2">_KCTC 22039</strain>
    </source>
</reference>
<dbReference type="InterPro" id="IPR001387">
    <property type="entry name" value="Cro/C1-type_HTH"/>
</dbReference>
<feature type="domain" description="HTH cro/C1-type" evidence="1">
    <location>
        <begin position="24"/>
        <end position="69"/>
    </location>
</feature>
<dbReference type="InterPro" id="IPR013430">
    <property type="entry name" value="Toxin_antidote_HigA"/>
</dbReference>
<dbReference type="SMART" id="SM00530">
    <property type="entry name" value="HTH_XRE"/>
    <property type="match status" value="1"/>
</dbReference>
<protein>
    <submittedName>
        <fullName evidence="2">HigA family addiction module antidote protein</fullName>
    </submittedName>
</protein>
<dbReference type="CDD" id="cd00093">
    <property type="entry name" value="HTH_XRE"/>
    <property type="match status" value="1"/>
</dbReference>
<accession>A0A8J7MEF7</accession>
<evidence type="ECO:0000313" key="3">
    <source>
        <dbReference type="Proteomes" id="UP000624703"/>
    </source>
</evidence>
<dbReference type="Pfam" id="PF01381">
    <property type="entry name" value="HTH_3"/>
    <property type="match status" value="1"/>
</dbReference>
<sequence>MDNKQREISPAADHLHDVLEGMDLTQTKAAEMLGVKPSTLSNILNGRKNMSLEFCCRLEYVFGLRASFWASLDTDFRLAQCQDEFTSRDLSDLQPMVS</sequence>
<dbReference type="RefSeq" id="WP_200311800.1">
    <property type="nucleotide sequence ID" value="NZ_JAENIM010000041.1"/>
</dbReference>
<evidence type="ECO:0000313" key="2">
    <source>
        <dbReference type="EMBL" id="MBK1791781.1"/>
    </source>
</evidence>
<dbReference type="AlphaFoldDB" id="A0A8J7MEF7"/>
<dbReference type="EMBL" id="JAENIM010000041">
    <property type="protein sequence ID" value="MBK1791781.1"/>
    <property type="molecule type" value="Genomic_DNA"/>
</dbReference>
<dbReference type="Gene3D" id="1.10.260.40">
    <property type="entry name" value="lambda repressor-like DNA-binding domains"/>
    <property type="match status" value="1"/>
</dbReference>
<dbReference type="NCBIfam" id="TIGR02607">
    <property type="entry name" value="antidote_HigA"/>
    <property type="match status" value="1"/>
</dbReference>
<dbReference type="InterPro" id="IPR010982">
    <property type="entry name" value="Lambda_DNA-bd_dom_sf"/>
</dbReference>
<gene>
    <name evidence="2" type="ORF">JIN82_11520</name>
</gene>
<dbReference type="Proteomes" id="UP000624703">
    <property type="component" value="Unassembled WGS sequence"/>
</dbReference>
<dbReference type="PROSITE" id="PS50943">
    <property type="entry name" value="HTH_CROC1"/>
    <property type="match status" value="1"/>
</dbReference>
<comment type="caution">
    <text evidence="2">The sequence shown here is derived from an EMBL/GenBank/DDBJ whole genome shotgun (WGS) entry which is preliminary data.</text>
</comment>
<dbReference type="GO" id="GO:0003677">
    <property type="term" value="F:DNA binding"/>
    <property type="evidence" value="ECO:0007669"/>
    <property type="project" value="InterPro"/>
</dbReference>
<evidence type="ECO:0000259" key="1">
    <source>
        <dbReference type="PROSITE" id="PS50943"/>
    </source>
</evidence>
<organism evidence="2 3">
    <name type="scientific">Persicirhabdus sediminis</name>
    <dbReference type="NCBI Taxonomy" id="454144"/>
    <lineage>
        <taxon>Bacteria</taxon>
        <taxon>Pseudomonadati</taxon>
        <taxon>Verrucomicrobiota</taxon>
        <taxon>Verrucomicrobiia</taxon>
        <taxon>Verrucomicrobiales</taxon>
        <taxon>Verrucomicrobiaceae</taxon>
        <taxon>Persicirhabdus</taxon>
    </lineage>
</organism>